<dbReference type="GO" id="GO:0012505">
    <property type="term" value="C:endomembrane system"/>
    <property type="evidence" value="ECO:0007669"/>
    <property type="project" value="UniProtKB-ARBA"/>
</dbReference>
<dbReference type="Gene3D" id="1.10.3630.10">
    <property type="entry name" value="yeast vps74-n-term truncation variant domain like"/>
    <property type="match status" value="1"/>
</dbReference>
<keyword evidence="2" id="KW-0333">Golgi apparatus</keyword>
<keyword evidence="6" id="KW-1185">Reference proteome</keyword>
<dbReference type="Proteomes" id="UP000502996">
    <property type="component" value="Chromosome"/>
</dbReference>
<organism evidence="5 6">
    <name type="scientific">Nocardioides anomalus</name>
    <dbReference type="NCBI Taxonomy" id="2712223"/>
    <lineage>
        <taxon>Bacteria</taxon>
        <taxon>Bacillati</taxon>
        <taxon>Actinomycetota</taxon>
        <taxon>Actinomycetes</taxon>
        <taxon>Propionibacteriales</taxon>
        <taxon>Nocardioidaceae</taxon>
        <taxon>Nocardioides</taxon>
    </lineage>
</organism>
<comment type="subcellular location">
    <subcellularLocation>
        <location evidence="1">Golgi apparatus membrane</location>
        <topology evidence="1">Peripheral membrane protein</topology>
        <orientation evidence="1">Cytoplasmic side</orientation>
    </subcellularLocation>
</comment>
<evidence type="ECO:0000256" key="1">
    <source>
        <dbReference type="ARBA" id="ARBA00004255"/>
    </source>
</evidence>
<gene>
    <name evidence="5" type="ORF">G5V58_04625</name>
</gene>
<accession>A0A6G6WAG0</accession>
<evidence type="ECO:0000256" key="4">
    <source>
        <dbReference type="ARBA" id="ARBA00023136"/>
    </source>
</evidence>
<dbReference type="GO" id="GO:0048194">
    <property type="term" value="P:Golgi vesicle budding"/>
    <property type="evidence" value="ECO:0007669"/>
    <property type="project" value="TreeGrafter"/>
</dbReference>
<keyword evidence="4" id="KW-0472">Membrane</keyword>
<evidence type="ECO:0000313" key="6">
    <source>
        <dbReference type="Proteomes" id="UP000502996"/>
    </source>
</evidence>
<keyword evidence="3" id="KW-0446">Lipid-binding</keyword>
<reference evidence="5 6" key="1">
    <citation type="submission" date="2020-02" db="EMBL/GenBank/DDBJ databases">
        <title>Full genome sequence of Nocardioides sp. R-3366.</title>
        <authorList>
            <person name="Im W.-T."/>
        </authorList>
    </citation>
    <scope>NUCLEOTIDE SEQUENCE [LARGE SCALE GENOMIC DNA]</scope>
    <source>
        <strain evidence="5 6">R-3366</strain>
    </source>
</reference>
<sequence length="228" mass="23792">MTLIAEDLLLLLLDNVKGTVSSWGSTDVLLGGAVLAELAVAGLVTVDENRSRWRTDKVHPAGEAPADLDPVLADALATIAEKDRAASDLVGRIGKGLEERLATRLAERGVIERKDGKVLGLFPRTTWPTRDSTHEDGVRRAVASALVEGQDPDQRTGALIALLAAVDQAHQAVVPDTGAKKRELNQRAKQIAEGQWAARAVKDAVDAATAATVGAVVASTAATTAATS</sequence>
<dbReference type="GO" id="GO:0006890">
    <property type="term" value="P:retrograde vesicle-mediated transport, Golgi to endoplasmic reticulum"/>
    <property type="evidence" value="ECO:0007669"/>
    <property type="project" value="TreeGrafter"/>
</dbReference>
<dbReference type="GO" id="GO:0043001">
    <property type="term" value="P:Golgi to plasma membrane protein transport"/>
    <property type="evidence" value="ECO:0007669"/>
    <property type="project" value="TreeGrafter"/>
</dbReference>
<protein>
    <submittedName>
        <fullName evidence="5">GPP34 family phosphoprotein</fullName>
    </submittedName>
</protein>
<dbReference type="PANTHER" id="PTHR12704">
    <property type="entry name" value="TRANS-GOLGI PROTEIN GMX33"/>
    <property type="match status" value="1"/>
</dbReference>
<evidence type="ECO:0000256" key="3">
    <source>
        <dbReference type="ARBA" id="ARBA00023121"/>
    </source>
</evidence>
<evidence type="ECO:0000256" key="2">
    <source>
        <dbReference type="ARBA" id="ARBA00023034"/>
    </source>
</evidence>
<dbReference type="InterPro" id="IPR038261">
    <property type="entry name" value="GPP34-like_sf"/>
</dbReference>
<proteinExistence type="predicted"/>
<dbReference type="AlphaFoldDB" id="A0A6G6WAG0"/>
<dbReference type="InterPro" id="IPR008628">
    <property type="entry name" value="GPP34-like"/>
</dbReference>
<name>A0A6G6WAG0_9ACTN</name>
<dbReference type="Pfam" id="PF05719">
    <property type="entry name" value="GPP34"/>
    <property type="match status" value="1"/>
</dbReference>
<dbReference type="GO" id="GO:0005829">
    <property type="term" value="C:cytosol"/>
    <property type="evidence" value="ECO:0007669"/>
    <property type="project" value="TreeGrafter"/>
</dbReference>
<dbReference type="PANTHER" id="PTHR12704:SF2">
    <property type="entry name" value="GOLGI PHOSPHOPROTEIN 3 HOMOLOG SAURON"/>
    <property type="match status" value="1"/>
</dbReference>
<dbReference type="EMBL" id="CP049257">
    <property type="protein sequence ID" value="QIG42147.1"/>
    <property type="molecule type" value="Genomic_DNA"/>
</dbReference>
<dbReference type="KEGG" id="nano:G5V58_04625"/>
<dbReference type="RefSeq" id="WP_165229171.1">
    <property type="nucleotide sequence ID" value="NZ_CP049257.1"/>
</dbReference>
<dbReference type="GO" id="GO:0070273">
    <property type="term" value="F:phosphatidylinositol-4-phosphate binding"/>
    <property type="evidence" value="ECO:0007669"/>
    <property type="project" value="InterPro"/>
</dbReference>
<dbReference type="GO" id="GO:0007030">
    <property type="term" value="P:Golgi organization"/>
    <property type="evidence" value="ECO:0007669"/>
    <property type="project" value="TreeGrafter"/>
</dbReference>
<evidence type="ECO:0000313" key="5">
    <source>
        <dbReference type="EMBL" id="QIG42147.1"/>
    </source>
</evidence>